<dbReference type="InterPro" id="IPR036908">
    <property type="entry name" value="RlpA-like_sf"/>
</dbReference>
<dbReference type="HAMAP" id="MF_02071">
    <property type="entry name" value="RlpA"/>
    <property type="match status" value="1"/>
</dbReference>
<dbReference type="STRING" id="197479.BFW38_04275"/>
<dbReference type="Gene3D" id="2.40.40.10">
    <property type="entry name" value="RlpA-like domain"/>
    <property type="match status" value="1"/>
</dbReference>
<dbReference type="EC" id="4.2.2.-" evidence="3"/>
<dbReference type="CDD" id="cd22268">
    <property type="entry name" value="DPBB_RlpA-like"/>
    <property type="match status" value="1"/>
</dbReference>
<dbReference type="Pfam" id="PF03330">
    <property type="entry name" value="DPBB_1"/>
    <property type="match status" value="1"/>
</dbReference>
<dbReference type="AlphaFoldDB" id="A0A1E2V8A4"/>
<dbReference type="OrthoDB" id="9779128at2"/>
<dbReference type="PROSITE" id="PS51257">
    <property type="entry name" value="PROKAR_LIPOPROTEIN"/>
    <property type="match status" value="1"/>
</dbReference>
<dbReference type="GO" id="GO:0071555">
    <property type="term" value="P:cell wall organization"/>
    <property type="evidence" value="ECO:0007669"/>
    <property type="project" value="UniProtKB-KW"/>
</dbReference>
<name>A0A1E2V8A4_9GAMM</name>
<feature type="domain" description="RlpA-like protein double-psi beta-barrel" evidence="6">
    <location>
        <begin position="35"/>
        <end position="124"/>
    </location>
</feature>
<dbReference type="EMBL" id="MDTQ01000001">
    <property type="protein sequence ID" value="ODC02885.1"/>
    <property type="molecule type" value="Genomic_DNA"/>
</dbReference>
<gene>
    <name evidence="3" type="primary">rlpA</name>
    <name evidence="7" type="ORF">BFW38_04275</name>
</gene>
<dbReference type="NCBIfam" id="TIGR00413">
    <property type="entry name" value="rlpA"/>
    <property type="match status" value="1"/>
</dbReference>
<keyword evidence="5" id="KW-0732">Signal</keyword>
<keyword evidence="3" id="KW-0472">Membrane</keyword>
<comment type="caution">
    <text evidence="7">The sequence shown here is derived from an EMBL/GenBank/DDBJ whole genome shotgun (WGS) entry which is preliminary data.</text>
</comment>
<evidence type="ECO:0000259" key="6">
    <source>
        <dbReference type="Pfam" id="PF03330"/>
    </source>
</evidence>
<organism evidence="7 8">
    <name type="scientific">Terasakiispira papahanaumokuakeensis</name>
    <dbReference type="NCBI Taxonomy" id="197479"/>
    <lineage>
        <taxon>Bacteria</taxon>
        <taxon>Pseudomonadati</taxon>
        <taxon>Pseudomonadota</taxon>
        <taxon>Gammaproteobacteria</taxon>
        <taxon>Oceanospirillales</taxon>
        <taxon>Terasakiispira</taxon>
    </lineage>
</organism>
<dbReference type="InterPro" id="IPR034718">
    <property type="entry name" value="RlpA"/>
</dbReference>
<dbReference type="GO" id="GO:0000270">
    <property type="term" value="P:peptidoglycan metabolic process"/>
    <property type="evidence" value="ECO:0007669"/>
    <property type="project" value="UniProtKB-UniRule"/>
</dbReference>
<keyword evidence="1 3" id="KW-0456">Lyase</keyword>
<keyword evidence="8" id="KW-1185">Reference proteome</keyword>
<dbReference type="Proteomes" id="UP000094291">
    <property type="component" value="Unassembled WGS sequence"/>
</dbReference>
<feature type="signal peptide" evidence="5">
    <location>
        <begin position="1"/>
        <end position="19"/>
    </location>
</feature>
<dbReference type="PANTHER" id="PTHR34183:SF8">
    <property type="entry name" value="ENDOLYTIC PEPTIDOGLYCAN TRANSGLYCOSYLASE RLPA-RELATED"/>
    <property type="match status" value="1"/>
</dbReference>
<dbReference type="GO" id="GO:0005886">
    <property type="term" value="C:plasma membrane"/>
    <property type="evidence" value="ECO:0007669"/>
    <property type="project" value="UniProtKB-SubCell"/>
</dbReference>
<evidence type="ECO:0000256" key="1">
    <source>
        <dbReference type="ARBA" id="ARBA00023239"/>
    </source>
</evidence>
<evidence type="ECO:0000313" key="7">
    <source>
        <dbReference type="EMBL" id="ODC02885.1"/>
    </source>
</evidence>
<feature type="chain" id="PRO_5009987272" description="Endolytic peptidoglycan transglycosylase RlpA" evidence="5">
    <location>
        <begin position="20"/>
        <end position="128"/>
    </location>
</feature>
<comment type="function">
    <text evidence="3">Lytic transglycosylase with a strong preference for naked glycan strands that lack stem peptides.</text>
</comment>
<dbReference type="RefSeq" id="WP_068997280.1">
    <property type="nucleotide sequence ID" value="NZ_MDTQ01000001.1"/>
</dbReference>
<comment type="similarity">
    <text evidence="3 4">Belongs to the RlpA family.</text>
</comment>
<proteinExistence type="inferred from homology"/>
<dbReference type="PANTHER" id="PTHR34183">
    <property type="entry name" value="ENDOLYTIC PEPTIDOGLYCAN TRANSGLYCOSYLASE RLPA"/>
    <property type="match status" value="1"/>
</dbReference>
<protein>
    <recommendedName>
        <fullName evidence="3">Endolytic peptidoglycan transglycosylase RlpA</fullName>
        <ecNumber evidence="3">4.2.2.-</ecNumber>
    </recommendedName>
</protein>
<dbReference type="GO" id="GO:0008932">
    <property type="term" value="F:lytic endotransglycosylase activity"/>
    <property type="evidence" value="ECO:0007669"/>
    <property type="project" value="UniProtKB-UniRule"/>
</dbReference>
<reference evidence="7 8" key="1">
    <citation type="submission" date="2016-08" db="EMBL/GenBank/DDBJ databases">
        <authorList>
            <person name="Seilhamer J.J."/>
        </authorList>
    </citation>
    <scope>NUCLEOTIDE SEQUENCE [LARGE SCALE GENOMIC DNA]</scope>
    <source>
        <strain evidence="7 8">PH27A</strain>
    </source>
</reference>
<evidence type="ECO:0000313" key="8">
    <source>
        <dbReference type="Proteomes" id="UP000094291"/>
    </source>
</evidence>
<keyword evidence="3" id="KW-0449">Lipoprotein</keyword>
<keyword evidence="3" id="KW-1003">Cell membrane</keyword>
<dbReference type="SUPFAM" id="SSF50685">
    <property type="entry name" value="Barwin-like endoglucanases"/>
    <property type="match status" value="1"/>
</dbReference>
<comment type="subcellular location">
    <subcellularLocation>
        <location evidence="3">Cell membrane</location>
        <topology evidence="3">Lipid-anchor</topology>
    </subcellularLocation>
</comment>
<dbReference type="InterPro" id="IPR012997">
    <property type="entry name" value="RplA"/>
</dbReference>
<keyword evidence="3" id="KW-0564">Palmitate</keyword>
<accession>A0A1E2V8A4</accession>
<evidence type="ECO:0000256" key="5">
    <source>
        <dbReference type="SAM" id="SignalP"/>
    </source>
</evidence>
<keyword evidence="2 3" id="KW-0961">Cell wall biogenesis/degradation</keyword>
<evidence type="ECO:0000256" key="2">
    <source>
        <dbReference type="ARBA" id="ARBA00023316"/>
    </source>
</evidence>
<evidence type="ECO:0000256" key="3">
    <source>
        <dbReference type="HAMAP-Rule" id="MF_02071"/>
    </source>
</evidence>
<sequence length="128" mass="13913">MNIKLVFLMMAAFSIGLSACSAGPISRADAPGFSQEGEATFYADKFQGRLTASGERFNQQAMTAAHRRLPFGVKVRVTNLANHKSTIVRINDRGPFVSGRVIDLSKSAFRRIANIRAGVVNVKVEVVD</sequence>
<dbReference type="InterPro" id="IPR009009">
    <property type="entry name" value="RlpA-like_DPBB"/>
</dbReference>
<evidence type="ECO:0000256" key="4">
    <source>
        <dbReference type="RuleBase" id="RU003495"/>
    </source>
</evidence>